<reference evidence="3" key="1">
    <citation type="journal article" date="2019" name="Int. J. Syst. Evol. Microbiol.">
        <title>The Global Catalogue of Microorganisms (GCM) 10K type strain sequencing project: providing services to taxonomists for standard genome sequencing and annotation.</title>
        <authorList>
            <consortium name="The Broad Institute Genomics Platform"/>
            <consortium name="The Broad Institute Genome Sequencing Center for Infectious Disease"/>
            <person name="Wu L."/>
            <person name="Ma J."/>
        </authorList>
    </citation>
    <scope>NUCLEOTIDE SEQUENCE [LARGE SCALE GENOMIC DNA]</scope>
    <source>
        <strain evidence="3">JCM 16703</strain>
    </source>
</reference>
<proteinExistence type="predicted"/>
<sequence length="75" mass="7724">MDDAPAADPVPPRRPRRRVFMTAGLTASAAVIALQIGADQAAARDQATASPRPDVAAGAAWAATEDDREPDAPES</sequence>
<feature type="compositionally biased region" description="Acidic residues" evidence="1">
    <location>
        <begin position="64"/>
        <end position="75"/>
    </location>
</feature>
<evidence type="ECO:0000313" key="2">
    <source>
        <dbReference type="EMBL" id="GAA4122355.1"/>
    </source>
</evidence>
<evidence type="ECO:0000313" key="3">
    <source>
        <dbReference type="Proteomes" id="UP001501495"/>
    </source>
</evidence>
<feature type="compositionally biased region" description="Low complexity" evidence="1">
    <location>
        <begin position="40"/>
        <end position="49"/>
    </location>
</feature>
<dbReference type="Proteomes" id="UP001501495">
    <property type="component" value="Unassembled WGS sequence"/>
</dbReference>
<dbReference type="EMBL" id="BAAAZH010000020">
    <property type="protein sequence ID" value="GAA4122355.1"/>
    <property type="molecule type" value="Genomic_DNA"/>
</dbReference>
<feature type="region of interest" description="Disordered" evidence="1">
    <location>
        <begin position="40"/>
        <end position="75"/>
    </location>
</feature>
<keyword evidence="3" id="KW-1185">Reference proteome</keyword>
<protein>
    <submittedName>
        <fullName evidence="2">Uncharacterized protein</fullName>
    </submittedName>
</protein>
<gene>
    <name evidence="2" type="ORF">GCM10022215_28130</name>
</gene>
<name>A0ABP7XNR7_9ACTN</name>
<dbReference type="RefSeq" id="WP_344734080.1">
    <property type="nucleotide sequence ID" value="NZ_BAAAZH010000020.1"/>
</dbReference>
<organism evidence="2 3">
    <name type="scientific">Nocardioides fonticola</name>
    <dbReference type="NCBI Taxonomy" id="450363"/>
    <lineage>
        <taxon>Bacteria</taxon>
        <taxon>Bacillati</taxon>
        <taxon>Actinomycetota</taxon>
        <taxon>Actinomycetes</taxon>
        <taxon>Propionibacteriales</taxon>
        <taxon>Nocardioidaceae</taxon>
        <taxon>Nocardioides</taxon>
    </lineage>
</organism>
<evidence type="ECO:0000256" key="1">
    <source>
        <dbReference type="SAM" id="MobiDB-lite"/>
    </source>
</evidence>
<comment type="caution">
    <text evidence="2">The sequence shown here is derived from an EMBL/GenBank/DDBJ whole genome shotgun (WGS) entry which is preliminary data.</text>
</comment>
<accession>A0ABP7XNR7</accession>